<keyword evidence="9" id="KW-0539">Nucleus</keyword>
<dbReference type="GO" id="GO:0007017">
    <property type="term" value="P:microtubule-based process"/>
    <property type="evidence" value="ECO:0007669"/>
    <property type="project" value="InterPro"/>
</dbReference>
<evidence type="ECO:0000256" key="5">
    <source>
        <dbReference type="ARBA" id="ARBA00022701"/>
    </source>
</evidence>
<keyword evidence="10" id="KW-0505">Motor protein</keyword>
<evidence type="ECO:0000256" key="7">
    <source>
        <dbReference type="ARBA" id="ARBA00022927"/>
    </source>
</evidence>
<keyword evidence="8 10" id="KW-0206">Cytoskeleton</keyword>
<dbReference type="GO" id="GO:0005634">
    <property type="term" value="C:nucleus"/>
    <property type="evidence" value="ECO:0007669"/>
    <property type="project" value="UniProtKB-SubCell"/>
</dbReference>
<keyword evidence="10" id="KW-0243">Dynein</keyword>
<dbReference type="FunFam" id="3.30.740.10:FF:000005">
    <property type="entry name" value="Dynein light chain"/>
    <property type="match status" value="1"/>
</dbReference>
<keyword evidence="5 10" id="KW-0493">Microtubule</keyword>
<reference evidence="11" key="2">
    <citation type="submission" date="2011-02" db="EMBL/GenBank/DDBJ databases">
        <authorList>
            <person name="MacLean D."/>
        </authorList>
    </citation>
    <scope>NUCLEOTIDE SEQUENCE</scope>
</reference>
<accession>F0W814</accession>
<dbReference type="SUPFAM" id="SSF54648">
    <property type="entry name" value="DLC"/>
    <property type="match status" value="1"/>
</dbReference>
<comment type="similarity">
    <text evidence="10">Belongs to the dynein light chain family.</text>
</comment>
<name>F0W814_9STRA</name>
<dbReference type="GO" id="GO:0045505">
    <property type="term" value="F:dynein intermediate chain binding"/>
    <property type="evidence" value="ECO:0007669"/>
    <property type="project" value="TreeGrafter"/>
</dbReference>
<keyword evidence="6" id="KW-0509">mRNA transport</keyword>
<evidence type="ECO:0000256" key="10">
    <source>
        <dbReference type="RuleBase" id="RU365010"/>
    </source>
</evidence>
<dbReference type="Pfam" id="PF01221">
    <property type="entry name" value="Dynein_light"/>
    <property type="match status" value="1"/>
</dbReference>
<dbReference type="HOGENOM" id="CLU_070944_4_0_1"/>
<evidence type="ECO:0000256" key="8">
    <source>
        <dbReference type="ARBA" id="ARBA00023212"/>
    </source>
</evidence>
<dbReference type="GO" id="GO:0051028">
    <property type="term" value="P:mRNA transport"/>
    <property type="evidence" value="ECO:0007669"/>
    <property type="project" value="UniProtKB-KW"/>
</dbReference>
<comment type="subcellular location">
    <subcellularLocation>
        <location evidence="2 10">Cytoplasm</location>
        <location evidence="2 10">Cytoskeleton</location>
    </subcellularLocation>
    <subcellularLocation>
        <location evidence="1">Nucleus</location>
    </subcellularLocation>
</comment>
<keyword evidence="3" id="KW-0813">Transport</keyword>
<dbReference type="PANTHER" id="PTHR11886:SF112">
    <property type="entry name" value="DYNEIN LIGHT CHAIN"/>
    <property type="match status" value="1"/>
</dbReference>
<evidence type="ECO:0000256" key="2">
    <source>
        <dbReference type="ARBA" id="ARBA00004245"/>
    </source>
</evidence>
<keyword evidence="4 10" id="KW-0963">Cytoplasm</keyword>
<dbReference type="AlphaFoldDB" id="F0W814"/>
<dbReference type="GO" id="GO:0005874">
    <property type="term" value="C:microtubule"/>
    <property type="evidence" value="ECO:0007669"/>
    <property type="project" value="UniProtKB-KW"/>
</dbReference>
<evidence type="ECO:0000256" key="9">
    <source>
        <dbReference type="ARBA" id="ARBA00023242"/>
    </source>
</evidence>
<gene>
    <name evidence="11" type="primary">AlNc14C32G2964</name>
    <name evidence="11" type="ORF">ALNC14_034100</name>
</gene>
<dbReference type="PANTHER" id="PTHR11886">
    <property type="entry name" value="DYNEIN LIGHT CHAIN"/>
    <property type="match status" value="1"/>
</dbReference>
<dbReference type="InterPro" id="IPR037177">
    <property type="entry name" value="DLC_sf"/>
</dbReference>
<protein>
    <recommendedName>
        <fullName evidence="10">Dynein light chain</fullName>
    </recommendedName>
</protein>
<evidence type="ECO:0000256" key="4">
    <source>
        <dbReference type="ARBA" id="ARBA00022490"/>
    </source>
</evidence>
<evidence type="ECO:0000256" key="6">
    <source>
        <dbReference type="ARBA" id="ARBA00022816"/>
    </source>
</evidence>
<dbReference type="InterPro" id="IPR001372">
    <property type="entry name" value="Dynein_light_chain_typ-1/2"/>
</dbReference>
<evidence type="ECO:0000313" key="11">
    <source>
        <dbReference type="EMBL" id="CCA17267.1"/>
    </source>
</evidence>
<dbReference type="SMART" id="SM01375">
    <property type="entry name" value="Dynein_light"/>
    <property type="match status" value="1"/>
</dbReference>
<keyword evidence="7" id="KW-0653">Protein transport</keyword>
<organism evidence="11">
    <name type="scientific">Albugo laibachii Nc14</name>
    <dbReference type="NCBI Taxonomy" id="890382"/>
    <lineage>
        <taxon>Eukaryota</taxon>
        <taxon>Sar</taxon>
        <taxon>Stramenopiles</taxon>
        <taxon>Oomycota</taxon>
        <taxon>Peronosporomycetes</taxon>
        <taxon>Albuginales</taxon>
        <taxon>Albuginaceae</taxon>
        <taxon>Albugo</taxon>
    </lineage>
</organism>
<dbReference type="EMBL" id="FR824077">
    <property type="protein sequence ID" value="CCA17267.1"/>
    <property type="molecule type" value="Genomic_DNA"/>
</dbReference>
<dbReference type="GO" id="GO:0015031">
    <property type="term" value="P:protein transport"/>
    <property type="evidence" value="ECO:0007669"/>
    <property type="project" value="UniProtKB-KW"/>
</dbReference>
<dbReference type="Gene3D" id="3.30.740.10">
    <property type="entry name" value="Protein Inhibitor Of Neuronal Nitric Oxide Synthase"/>
    <property type="match status" value="1"/>
</dbReference>
<sequence length="96" mass="10860">MRGKVSSKTVVYAEDMTEPMLDKVTTLAKDAFQLQITAGKTFSSIADFIRRNMEKEYGRGWNCVVGNSFGAFVTHEIKTYVYFSVTFGVSILLWKT</sequence>
<evidence type="ECO:0000256" key="1">
    <source>
        <dbReference type="ARBA" id="ARBA00004123"/>
    </source>
</evidence>
<dbReference type="GO" id="GO:0005868">
    <property type="term" value="C:cytoplasmic dynein complex"/>
    <property type="evidence" value="ECO:0007669"/>
    <property type="project" value="TreeGrafter"/>
</dbReference>
<reference evidence="11" key="1">
    <citation type="journal article" date="2011" name="PLoS Biol.">
        <title>Gene gain and loss during evolution of obligate parasitism in the white rust pathogen of Arabidopsis thaliana.</title>
        <authorList>
            <person name="Kemen E."/>
            <person name="Gardiner A."/>
            <person name="Schultz-Larsen T."/>
            <person name="Kemen A.C."/>
            <person name="Balmuth A.L."/>
            <person name="Robert-Seilaniantz A."/>
            <person name="Bailey K."/>
            <person name="Holub E."/>
            <person name="Studholme D.J."/>
            <person name="Maclean D."/>
            <person name="Jones J.D."/>
        </authorList>
    </citation>
    <scope>NUCLEOTIDE SEQUENCE</scope>
</reference>
<proteinExistence type="inferred from homology"/>
<evidence type="ECO:0000256" key="3">
    <source>
        <dbReference type="ARBA" id="ARBA00022448"/>
    </source>
</evidence>